<evidence type="ECO:0000259" key="2">
    <source>
        <dbReference type="PROSITE" id="PS50112"/>
    </source>
</evidence>
<dbReference type="InterPro" id="IPR000014">
    <property type="entry name" value="PAS"/>
</dbReference>
<evidence type="ECO:0000256" key="1">
    <source>
        <dbReference type="ARBA" id="ARBA00022801"/>
    </source>
</evidence>
<dbReference type="Pfam" id="PF08448">
    <property type="entry name" value="PAS_4"/>
    <property type="match status" value="1"/>
</dbReference>
<dbReference type="InterPro" id="IPR052016">
    <property type="entry name" value="Bact_Sigma-Reg"/>
</dbReference>
<organism evidence="3 4">
    <name type="scientific">Thermostaphylospora chromogena</name>
    <dbReference type="NCBI Taxonomy" id="35622"/>
    <lineage>
        <taxon>Bacteria</taxon>
        <taxon>Bacillati</taxon>
        <taxon>Actinomycetota</taxon>
        <taxon>Actinomycetes</taxon>
        <taxon>Streptosporangiales</taxon>
        <taxon>Thermomonosporaceae</taxon>
        <taxon>Thermostaphylospora</taxon>
    </lineage>
</organism>
<proteinExistence type="predicted"/>
<dbReference type="SUPFAM" id="SSF55781">
    <property type="entry name" value="GAF domain-like"/>
    <property type="match status" value="1"/>
</dbReference>
<protein>
    <submittedName>
        <fullName evidence="3">PAS domain S-box-containing protein</fullName>
    </submittedName>
</protein>
<dbReference type="STRING" id="35622.SAMN04489764_3602"/>
<dbReference type="EMBL" id="FNKK01000002">
    <property type="protein sequence ID" value="SDR12771.1"/>
    <property type="molecule type" value="Genomic_DNA"/>
</dbReference>
<gene>
    <name evidence="3" type="ORF">SAMN04489764_3602</name>
</gene>
<dbReference type="Gene3D" id="3.30.450.20">
    <property type="entry name" value="PAS domain"/>
    <property type="match status" value="1"/>
</dbReference>
<dbReference type="OrthoDB" id="3493177at2"/>
<dbReference type="PANTHER" id="PTHR43156:SF2">
    <property type="entry name" value="STAGE II SPORULATION PROTEIN E"/>
    <property type="match status" value="1"/>
</dbReference>
<keyword evidence="1" id="KW-0378">Hydrolase</keyword>
<dbReference type="PROSITE" id="PS50112">
    <property type="entry name" value="PAS"/>
    <property type="match status" value="1"/>
</dbReference>
<dbReference type="RefSeq" id="WP_093260310.1">
    <property type="nucleotide sequence ID" value="NZ_FNKK01000002.1"/>
</dbReference>
<dbReference type="Proteomes" id="UP000217103">
    <property type="component" value="Unassembled WGS sequence"/>
</dbReference>
<dbReference type="AlphaFoldDB" id="A0A1H1GHX0"/>
<feature type="domain" description="PAS" evidence="2">
    <location>
        <begin position="77"/>
        <end position="147"/>
    </location>
</feature>
<dbReference type="InterPro" id="IPR036457">
    <property type="entry name" value="PPM-type-like_dom_sf"/>
</dbReference>
<evidence type="ECO:0000313" key="4">
    <source>
        <dbReference type="Proteomes" id="UP000217103"/>
    </source>
</evidence>
<dbReference type="SMART" id="SM00331">
    <property type="entry name" value="PP2C_SIG"/>
    <property type="match status" value="1"/>
</dbReference>
<dbReference type="InterPro" id="IPR029016">
    <property type="entry name" value="GAF-like_dom_sf"/>
</dbReference>
<evidence type="ECO:0000313" key="3">
    <source>
        <dbReference type="EMBL" id="SDR12771.1"/>
    </source>
</evidence>
<sequence length="625" mass="66846">MSELNGLSTLEQALSELEGRVASLREARSAYPGDLESTLDASLAELDTASELLGTALAELRKSSRRPGGRDGAAQREQKLMRQVFRSFPVPVIIMDSGGVVRRINNETSRLLGSPAGYLVGRPFPLLVDVSRRAAFRSHMSAVLRTGQPASFRTRLAHQGRAHTVQLVLTRLTMPGEPQEMIAVVALPVEVQLSERPSGRIELSDPALLMAAARRQELLARMGRLLLDVDSLRQPVALSRSARLLAAETADWVIIDVIRTGPLIRTAVVGPQDQPVGDLVRRIERLDPAQTPIVTQVMENGSGAVKEMVEDETVLGRLPDGTPVLRAVGAGSLLCAPIQTDEGVRGAITLLRMGEREPFTLADLGVMEELGVQMGQALRAQRVFQDRSEAADALRASVVPTSLPDIPGFEAAAIYHSGSGSSSVGAEFYDVFPVRDGWGFVIGGACGRGEEAAAVSALVRNGMRVLSAWESDPGEVIRKVNQALIMQGSGMFVMALAGFARARAPGRRILLASAGHHPAALVQPDGTVRFAAGGGVPLGIDDQAEMSAEELSLTPGETLVFYSDGLVSSRDRHGEPYGGERLTEVLSRCVGQSPATVVKTIEEDRNAFSEGRSYDEIVVLALRAK</sequence>
<dbReference type="InterPro" id="IPR035965">
    <property type="entry name" value="PAS-like_dom_sf"/>
</dbReference>
<dbReference type="Pfam" id="PF07228">
    <property type="entry name" value="SpoIIE"/>
    <property type="match status" value="1"/>
</dbReference>
<dbReference type="Gene3D" id="3.30.450.40">
    <property type="match status" value="1"/>
</dbReference>
<dbReference type="PANTHER" id="PTHR43156">
    <property type="entry name" value="STAGE II SPORULATION PROTEIN E-RELATED"/>
    <property type="match status" value="1"/>
</dbReference>
<dbReference type="InterPro" id="IPR013656">
    <property type="entry name" value="PAS_4"/>
</dbReference>
<dbReference type="Gene3D" id="3.60.40.10">
    <property type="entry name" value="PPM-type phosphatase domain"/>
    <property type="match status" value="1"/>
</dbReference>
<name>A0A1H1GHX0_9ACTN</name>
<keyword evidence="4" id="KW-1185">Reference proteome</keyword>
<reference evidence="3 4" key="1">
    <citation type="submission" date="2016-10" db="EMBL/GenBank/DDBJ databases">
        <authorList>
            <person name="de Groot N.N."/>
        </authorList>
    </citation>
    <scope>NUCLEOTIDE SEQUENCE [LARGE SCALE GENOMIC DNA]</scope>
    <source>
        <strain evidence="3 4">DSM 43794</strain>
    </source>
</reference>
<dbReference type="SUPFAM" id="SSF81606">
    <property type="entry name" value="PP2C-like"/>
    <property type="match status" value="1"/>
</dbReference>
<dbReference type="GO" id="GO:0016791">
    <property type="term" value="F:phosphatase activity"/>
    <property type="evidence" value="ECO:0007669"/>
    <property type="project" value="TreeGrafter"/>
</dbReference>
<dbReference type="InterPro" id="IPR001932">
    <property type="entry name" value="PPM-type_phosphatase-like_dom"/>
</dbReference>
<dbReference type="NCBIfam" id="TIGR00229">
    <property type="entry name" value="sensory_box"/>
    <property type="match status" value="1"/>
</dbReference>
<dbReference type="SUPFAM" id="SSF55785">
    <property type="entry name" value="PYP-like sensor domain (PAS domain)"/>
    <property type="match status" value="1"/>
</dbReference>
<accession>A0A1H1GHX0</accession>